<sequence>MYLVDLYRIGVDCLEAVCEQRLVCLDRELVSSGISMRRVAVFSSGLEAEKCLSMNGIRSEPL</sequence>
<proteinExistence type="predicted"/>
<reference evidence="1 2" key="1">
    <citation type="journal article" date="2018" name="Front. Plant Sci.">
        <title>Red Clover (Trifolium pratense) and Zigzag Clover (T. medium) - A Picture of Genomic Similarities and Differences.</title>
        <authorList>
            <person name="Dluhosova J."/>
            <person name="Istvanek J."/>
            <person name="Nedelnik J."/>
            <person name="Repkova J."/>
        </authorList>
    </citation>
    <scope>NUCLEOTIDE SEQUENCE [LARGE SCALE GENOMIC DNA]</scope>
    <source>
        <strain evidence="2">cv. 10/8</strain>
        <tissue evidence="1">Leaf</tissue>
    </source>
</reference>
<evidence type="ECO:0000313" key="1">
    <source>
        <dbReference type="EMBL" id="MCI38598.1"/>
    </source>
</evidence>
<dbReference type="Proteomes" id="UP000265520">
    <property type="component" value="Unassembled WGS sequence"/>
</dbReference>
<organism evidence="1 2">
    <name type="scientific">Trifolium medium</name>
    <dbReference type="NCBI Taxonomy" id="97028"/>
    <lineage>
        <taxon>Eukaryota</taxon>
        <taxon>Viridiplantae</taxon>
        <taxon>Streptophyta</taxon>
        <taxon>Embryophyta</taxon>
        <taxon>Tracheophyta</taxon>
        <taxon>Spermatophyta</taxon>
        <taxon>Magnoliopsida</taxon>
        <taxon>eudicotyledons</taxon>
        <taxon>Gunneridae</taxon>
        <taxon>Pentapetalae</taxon>
        <taxon>rosids</taxon>
        <taxon>fabids</taxon>
        <taxon>Fabales</taxon>
        <taxon>Fabaceae</taxon>
        <taxon>Papilionoideae</taxon>
        <taxon>50 kb inversion clade</taxon>
        <taxon>NPAAA clade</taxon>
        <taxon>Hologalegina</taxon>
        <taxon>IRL clade</taxon>
        <taxon>Trifolieae</taxon>
        <taxon>Trifolium</taxon>
    </lineage>
</organism>
<accession>A0A392RPL9</accession>
<dbReference type="AlphaFoldDB" id="A0A392RPL9"/>
<evidence type="ECO:0000313" key="2">
    <source>
        <dbReference type="Proteomes" id="UP000265520"/>
    </source>
</evidence>
<dbReference type="EMBL" id="LXQA010257532">
    <property type="protein sequence ID" value="MCI38598.1"/>
    <property type="molecule type" value="Genomic_DNA"/>
</dbReference>
<comment type="caution">
    <text evidence="1">The sequence shown here is derived from an EMBL/GenBank/DDBJ whole genome shotgun (WGS) entry which is preliminary data.</text>
</comment>
<protein>
    <submittedName>
        <fullName evidence="1">Uncharacterized protein</fullName>
    </submittedName>
</protein>
<name>A0A392RPL9_9FABA</name>
<keyword evidence="2" id="KW-1185">Reference proteome</keyword>